<comment type="caution">
    <text evidence="3">The sequence shown here is derived from an EMBL/GenBank/DDBJ whole genome shotgun (WGS) entry which is preliminary data.</text>
</comment>
<comment type="similarity">
    <text evidence="1">Belongs to the RutC family.</text>
</comment>
<dbReference type="Gene3D" id="3.30.1330.40">
    <property type="entry name" value="RutC-like"/>
    <property type="match status" value="1"/>
</dbReference>
<dbReference type="Pfam" id="PF01042">
    <property type="entry name" value="Ribonuc_L-PSP"/>
    <property type="match status" value="1"/>
</dbReference>
<keyword evidence="5" id="KW-1185">Reference proteome</keyword>
<evidence type="ECO:0000313" key="3">
    <source>
        <dbReference type="EMBL" id="GGI98624.1"/>
    </source>
</evidence>
<dbReference type="InterPro" id="IPR006175">
    <property type="entry name" value="YjgF/YER057c/UK114"/>
</dbReference>
<sequence>MARIVVSTDRAPKPPADIPLSQGIRKGNILQVSGQTAVSPETGRLVEGGVAEQTEQCLRNVIAVLEAEGGSLEDVLMLRVYLTDTAHFAEMNETYARVVGEPFPARTTVYVGLPKGLLVEIDALAVLD</sequence>
<dbReference type="Proteomes" id="UP001500220">
    <property type="component" value="Unassembled WGS sequence"/>
</dbReference>
<reference evidence="3" key="3">
    <citation type="submission" date="2020-09" db="EMBL/GenBank/DDBJ databases">
        <authorList>
            <person name="Sun Q."/>
            <person name="Zhou Y."/>
        </authorList>
    </citation>
    <scope>NUCLEOTIDE SEQUENCE</scope>
    <source>
        <strain evidence="3">CGMCC 4.7206</strain>
    </source>
</reference>
<dbReference type="EMBL" id="BMMT01000015">
    <property type="protein sequence ID" value="GGI98624.1"/>
    <property type="molecule type" value="Genomic_DNA"/>
</dbReference>
<reference evidence="2" key="4">
    <citation type="submission" date="2023-12" db="EMBL/GenBank/DDBJ databases">
        <authorList>
            <person name="Sun Q."/>
            <person name="Inoue M."/>
        </authorList>
    </citation>
    <scope>NUCLEOTIDE SEQUENCE</scope>
    <source>
        <strain evidence="2">JCM 10664</strain>
    </source>
</reference>
<dbReference type="GO" id="GO:0019239">
    <property type="term" value="F:deaminase activity"/>
    <property type="evidence" value="ECO:0007669"/>
    <property type="project" value="TreeGrafter"/>
</dbReference>
<dbReference type="CDD" id="cd00448">
    <property type="entry name" value="YjgF_YER057c_UK114_family"/>
    <property type="match status" value="1"/>
</dbReference>
<evidence type="ECO:0000313" key="2">
    <source>
        <dbReference type="EMBL" id="GAA0523696.1"/>
    </source>
</evidence>
<dbReference type="EMBL" id="BAAAHC010000009">
    <property type="protein sequence ID" value="GAA0523696.1"/>
    <property type="molecule type" value="Genomic_DNA"/>
</dbReference>
<reference evidence="2 5" key="2">
    <citation type="journal article" date="2019" name="Int. J. Syst. Evol. Microbiol.">
        <title>The Global Catalogue of Microorganisms (GCM) 10K type strain sequencing project: providing services to taxonomists for standard genome sequencing and annotation.</title>
        <authorList>
            <consortium name="The Broad Institute Genomics Platform"/>
            <consortium name="The Broad Institute Genome Sequencing Center for Infectious Disease"/>
            <person name="Wu L."/>
            <person name="Ma J."/>
        </authorList>
    </citation>
    <scope>NUCLEOTIDE SEQUENCE [LARGE SCALE GENOMIC DNA]</scope>
    <source>
        <strain evidence="2 5">JCM 10664</strain>
    </source>
</reference>
<dbReference type="PANTHER" id="PTHR11803:SF39">
    <property type="entry name" value="2-IMINOBUTANOATE_2-IMINOPROPANOATE DEAMINASE"/>
    <property type="match status" value="1"/>
</dbReference>
<name>A0A917NGF2_9PSEU</name>
<accession>A0A917NGF2</accession>
<dbReference type="Proteomes" id="UP000597989">
    <property type="component" value="Unassembled WGS sequence"/>
</dbReference>
<dbReference type="RefSeq" id="WP_188989910.1">
    <property type="nucleotide sequence ID" value="NZ_BAAAHC010000009.1"/>
</dbReference>
<dbReference type="PANTHER" id="PTHR11803">
    <property type="entry name" value="2-IMINOBUTANOATE/2-IMINOPROPANOATE DEAMINASE RIDA"/>
    <property type="match status" value="1"/>
</dbReference>
<keyword evidence="2" id="KW-0378">Hydrolase</keyword>
<dbReference type="FunFam" id="3.30.1330.40:FF:000001">
    <property type="entry name" value="L-PSP family endoribonuclease"/>
    <property type="match status" value="1"/>
</dbReference>
<evidence type="ECO:0000313" key="4">
    <source>
        <dbReference type="Proteomes" id="UP000597989"/>
    </source>
</evidence>
<dbReference type="SUPFAM" id="SSF55298">
    <property type="entry name" value="YjgF-like"/>
    <property type="match status" value="1"/>
</dbReference>
<evidence type="ECO:0000313" key="5">
    <source>
        <dbReference type="Proteomes" id="UP001500220"/>
    </source>
</evidence>
<reference evidence="3 4" key="1">
    <citation type="journal article" date="2014" name="Int. J. Syst. Evol. Microbiol.">
        <title>Complete genome sequence of Corynebacterium casei LMG S-19264T (=DSM 44701T), isolated from a smear-ripened cheese.</title>
        <authorList>
            <consortium name="US DOE Joint Genome Institute (JGI-PGF)"/>
            <person name="Walter F."/>
            <person name="Albersmeier A."/>
            <person name="Kalinowski J."/>
            <person name="Ruckert C."/>
        </authorList>
    </citation>
    <scope>NUCLEOTIDE SEQUENCE [LARGE SCALE GENOMIC DNA]</scope>
    <source>
        <strain evidence="3 4">CGMCC 4.7206</strain>
    </source>
</reference>
<dbReference type="InterPro" id="IPR035959">
    <property type="entry name" value="RutC-like_sf"/>
</dbReference>
<proteinExistence type="inferred from homology"/>
<dbReference type="InterPro" id="IPR006056">
    <property type="entry name" value="RidA"/>
</dbReference>
<organism evidence="3 4">
    <name type="scientific">Saccharopolyspora thermophila</name>
    <dbReference type="NCBI Taxonomy" id="89367"/>
    <lineage>
        <taxon>Bacteria</taxon>
        <taxon>Bacillati</taxon>
        <taxon>Actinomycetota</taxon>
        <taxon>Actinomycetes</taxon>
        <taxon>Pseudonocardiales</taxon>
        <taxon>Pseudonocardiaceae</taxon>
        <taxon>Saccharopolyspora</taxon>
    </lineage>
</organism>
<dbReference type="NCBIfam" id="TIGR00004">
    <property type="entry name" value="Rid family detoxifying hydrolase"/>
    <property type="match status" value="1"/>
</dbReference>
<dbReference type="AlphaFoldDB" id="A0A917NGF2"/>
<protein>
    <submittedName>
        <fullName evidence="3">Reactive intermediate/imine deaminase</fullName>
    </submittedName>
    <submittedName>
        <fullName evidence="2">Rid family hydrolase</fullName>
    </submittedName>
</protein>
<dbReference type="GO" id="GO:0005829">
    <property type="term" value="C:cytosol"/>
    <property type="evidence" value="ECO:0007669"/>
    <property type="project" value="TreeGrafter"/>
</dbReference>
<evidence type="ECO:0000256" key="1">
    <source>
        <dbReference type="ARBA" id="ARBA00010552"/>
    </source>
</evidence>
<gene>
    <name evidence="2" type="ORF">GCM10009545_27490</name>
    <name evidence="3" type="ORF">GCM10011581_39760</name>
</gene>